<gene>
    <name evidence="11" type="primary">gorA</name>
    <name evidence="11" type="ORF">NRE15_13270</name>
</gene>
<evidence type="ECO:0000256" key="4">
    <source>
        <dbReference type="ARBA" id="ARBA00022827"/>
    </source>
</evidence>
<feature type="domain" description="FAD/NAD(P)-binding" evidence="10">
    <location>
        <begin position="4"/>
        <end position="317"/>
    </location>
</feature>
<evidence type="ECO:0000256" key="8">
    <source>
        <dbReference type="RuleBase" id="RU003691"/>
    </source>
</evidence>
<dbReference type="PANTHER" id="PTHR42737">
    <property type="entry name" value="GLUTATHIONE REDUCTASE"/>
    <property type="match status" value="1"/>
</dbReference>
<evidence type="ECO:0000256" key="1">
    <source>
        <dbReference type="ARBA" id="ARBA00001974"/>
    </source>
</evidence>
<dbReference type="PIRSF" id="PIRSF000350">
    <property type="entry name" value="Mercury_reductase_MerA"/>
    <property type="match status" value="1"/>
</dbReference>
<dbReference type="RefSeq" id="WP_313793341.1">
    <property type="nucleotide sequence ID" value="NZ_CP102453.1"/>
</dbReference>
<dbReference type="InterPro" id="IPR036188">
    <property type="entry name" value="FAD/NAD-bd_sf"/>
</dbReference>
<dbReference type="Gene3D" id="3.30.390.30">
    <property type="match status" value="1"/>
</dbReference>
<dbReference type="PRINTS" id="PR00411">
    <property type="entry name" value="PNDRDTASEI"/>
</dbReference>
<dbReference type="EC" id="1.8.1.7" evidence="11"/>
<reference evidence="11 12" key="1">
    <citation type="submission" date="2022-08" db="EMBL/GenBank/DDBJ databases">
        <title>Aerococcaceae sp. nov isolated from spoiled eye mask.</title>
        <authorList>
            <person name="Zhou G."/>
            <person name="Xie X.-B."/>
            <person name="Shi Q.-S."/>
            <person name="Wang Y.-S."/>
            <person name="Wen X."/>
            <person name="Peng H."/>
            <person name="Yang X.-J."/>
            <person name="Tao H.-B."/>
            <person name="Huang X.-M."/>
        </authorList>
    </citation>
    <scope>NUCLEOTIDE SEQUENCE [LARGE SCALE GENOMIC DNA]</scope>
    <source>
        <strain evidence="12">DM20194951</strain>
    </source>
</reference>
<dbReference type="InterPro" id="IPR006322">
    <property type="entry name" value="Glutathione_Rdtase_euk/bac"/>
</dbReference>
<evidence type="ECO:0000256" key="7">
    <source>
        <dbReference type="ARBA" id="ARBA00023284"/>
    </source>
</evidence>
<keyword evidence="4 8" id="KW-0274">FAD</keyword>
<feature type="domain" description="Pyridine nucleotide-disulphide oxidoreductase dimerisation" evidence="9">
    <location>
        <begin position="338"/>
        <end position="448"/>
    </location>
</feature>
<dbReference type="InterPro" id="IPR001100">
    <property type="entry name" value="Pyr_nuc-diS_OxRdtase"/>
</dbReference>
<accession>A0ABY5P613</accession>
<dbReference type="GO" id="GO:0004362">
    <property type="term" value="F:glutathione-disulfide reductase (NADPH) activity"/>
    <property type="evidence" value="ECO:0007669"/>
    <property type="project" value="UniProtKB-EC"/>
</dbReference>
<dbReference type="InterPro" id="IPR004099">
    <property type="entry name" value="Pyr_nucl-diS_OxRdtase_dimer"/>
</dbReference>
<keyword evidence="7 8" id="KW-0676">Redox-active center</keyword>
<dbReference type="InterPro" id="IPR023753">
    <property type="entry name" value="FAD/NAD-binding_dom"/>
</dbReference>
<dbReference type="InterPro" id="IPR016156">
    <property type="entry name" value="FAD/NAD-linked_Rdtase_dimer_sf"/>
</dbReference>
<dbReference type="InterPro" id="IPR012999">
    <property type="entry name" value="Pyr_OxRdtase_I_AS"/>
</dbReference>
<dbReference type="PRINTS" id="PR00368">
    <property type="entry name" value="FADPNR"/>
</dbReference>
<keyword evidence="6" id="KW-1015">Disulfide bond</keyword>
<evidence type="ECO:0000256" key="2">
    <source>
        <dbReference type="ARBA" id="ARBA00007532"/>
    </source>
</evidence>
<evidence type="ECO:0000259" key="9">
    <source>
        <dbReference type="Pfam" id="PF02852"/>
    </source>
</evidence>
<comment type="cofactor">
    <cofactor evidence="1">
        <name>FAD</name>
        <dbReference type="ChEBI" id="CHEBI:57692"/>
    </cofactor>
</comment>
<dbReference type="NCBIfam" id="NF004776">
    <property type="entry name" value="PRK06116.1"/>
    <property type="match status" value="1"/>
</dbReference>
<dbReference type="Proteomes" id="UP001315967">
    <property type="component" value="Chromosome"/>
</dbReference>
<dbReference type="EMBL" id="CP102453">
    <property type="protein sequence ID" value="UUX33838.1"/>
    <property type="molecule type" value="Genomic_DNA"/>
</dbReference>
<evidence type="ECO:0000313" key="12">
    <source>
        <dbReference type="Proteomes" id="UP001315967"/>
    </source>
</evidence>
<dbReference type="Gene3D" id="3.50.50.60">
    <property type="entry name" value="FAD/NAD(P)-binding domain"/>
    <property type="match status" value="2"/>
</dbReference>
<keyword evidence="12" id="KW-1185">Reference proteome</keyword>
<name>A0ABY5P613_9LACT</name>
<evidence type="ECO:0000256" key="3">
    <source>
        <dbReference type="ARBA" id="ARBA00022630"/>
    </source>
</evidence>
<dbReference type="Pfam" id="PF07992">
    <property type="entry name" value="Pyr_redox_2"/>
    <property type="match status" value="1"/>
</dbReference>
<keyword evidence="5 8" id="KW-0560">Oxidoreductase</keyword>
<proteinExistence type="inferred from homology"/>
<evidence type="ECO:0000256" key="6">
    <source>
        <dbReference type="ARBA" id="ARBA00023157"/>
    </source>
</evidence>
<sequence>MREFDLVVLGGGSGGIATANRAAEHGAKVAIIEVSHLGGTCVNQGCVPKKVSWYAAHINDAIQKYGPGYGFEVDHLTFDYATFLKARDGYVERSRAGYVNRFNANKVEYIAGYGVLKNNHEIEVNDELIKAKYIVLATGGHPEIPDVKGAEYLETSNDFFAWKDLPGSVAVVGAGYIAVELAGVMHSLGVKSHLVVRFDRPLRSFDRMLSDGIVEAFETDGPQLITHTSFDEYRKNEAGQIECYQKGELRLTVDRVIMAVGRQPNTDKIGLENTKVRLTPKGHIDVDDQHQTAEANIYAVGDVIGKIDLTPVAIKAGRQVAEYLFNHASSAGIDYTNVPSVVFTHPAIGTVGLTQEEAIEKYGEEQIKIYTNKFYSMYASAAWHREPCYFKLVCLGDNQQVIGLHGIGEGVDEMIQGFAVAIKMGATKAQFDSVVAIHPTGAEEFVTMR</sequence>
<evidence type="ECO:0000256" key="5">
    <source>
        <dbReference type="ARBA" id="ARBA00023002"/>
    </source>
</evidence>
<dbReference type="InterPro" id="IPR046952">
    <property type="entry name" value="GSHR/TRXR-like"/>
</dbReference>
<comment type="similarity">
    <text evidence="2 8">Belongs to the class-I pyridine nucleotide-disulfide oxidoreductase family.</text>
</comment>
<protein>
    <submittedName>
        <fullName evidence="11">Glutathione-disulfide reductase</fullName>
        <ecNumber evidence="11">1.8.1.7</ecNumber>
    </submittedName>
</protein>
<evidence type="ECO:0000313" key="11">
    <source>
        <dbReference type="EMBL" id="UUX33838.1"/>
    </source>
</evidence>
<evidence type="ECO:0000259" key="10">
    <source>
        <dbReference type="Pfam" id="PF07992"/>
    </source>
</evidence>
<dbReference type="NCBIfam" id="TIGR01421">
    <property type="entry name" value="gluta_reduc_1"/>
    <property type="match status" value="1"/>
</dbReference>
<dbReference type="PROSITE" id="PS00076">
    <property type="entry name" value="PYRIDINE_REDOX_1"/>
    <property type="match status" value="1"/>
</dbReference>
<organism evidence="11 12">
    <name type="scientific">Fundicoccus culcitae</name>
    <dbReference type="NCBI Taxonomy" id="2969821"/>
    <lineage>
        <taxon>Bacteria</taxon>
        <taxon>Bacillati</taxon>
        <taxon>Bacillota</taxon>
        <taxon>Bacilli</taxon>
        <taxon>Lactobacillales</taxon>
        <taxon>Aerococcaceae</taxon>
        <taxon>Fundicoccus</taxon>
    </lineage>
</organism>
<dbReference type="SUPFAM" id="SSF55424">
    <property type="entry name" value="FAD/NAD-linked reductases, dimerisation (C-terminal) domain"/>
    <property type="match status" value="1"/>
</dbReference>
<dbReference type="PANTHER" id="PTHR42737:SF2">
    <property type="entry name" value="GLUTATHIONE REDUCTASE"/>
    <property type="match status" value="1"/>
</dbReference>
<dbReference type="SUPFAM" id="SSF51905">
    <property type="entry name" value="FAD/NAD(P)-binding domain"/>
    <property type="match status" value="1"/>
</dbReference>
<dbReference type="Pfam" id="PF02852">
    <property type="entry name" value="Pyr_redox_dim"/>
    <property type="match status" value="1"/>
</dbReference>
<keyword evidence="3 8" id="KW-0285">Flavoprotein</keyword>